<evidence type="ECO:0000256" key="6">
    <source>
        <dbReference type="ARBA" id="ARBA00023170"/>
    </source>
</evidence>
<keyword evidence="4" id="KW-0677">Repeat</keyword>
<evidence type="ECO:0000256" key="4">
    <source>
        <dbReference type="ARBA" id="ARBA00022737"/>
    </source>
</evidence>
<dbReference type="PROSITE" id="PS50287">
    <property type="entry name" value="SRCR_2"/>
    <property type="match status" value="4"/>
</dbReference>
<dbReference type="HOGENOM" id="CLU_002555_11_3_1"/>
<keyword evidence="6" id="KW-0675">Receptor</keyword>
<dbReference type="PANTHER" id="PTHR48071">
    <property type="entry name" value="SRCR DOMAIN-CONTAINING PROTEIN"/>
    <property type="match status" value="1"/>
</dbReference>
<dbReference type="FunFam" id="3.10.250.10:FF:000007">
    <property type="entry name" value="Soluble scavenger receptor cysteine-rich domain-containing protein SSC5D"/>
    <property type="match status" value="2"/>
</dbReference>
<dbReference type="Gene3D" id="3.10.250.10">
    <property type="entry name" value="SRCR-like domain"/>
    <property type="match status" value="4"/>
</dbReference>
<dbReference type="OMA" id="DCHHYED"/>
<evidence type="ECO:0000313" key="14">
    <source>
        <dbReference type="Proteomes" id="UP000008672"/>
    </source>
</evidence>
<feature type="disulfide bond" evidence="11">
    <location>
        <begin position="371"/>
        <end position="432"/>
    </location>
</feature>
<evidence type="ECO:0000256" key="8">
    <source>
        <dbReference type="ARBA" id="ARBA00058074"/>
    </source>
</evidence>
<dbReference type="AlphaFoldDB" id="H3AS35"/>
<dbReference type="FunFam" id="3.10.250.10:FF:000006">
    <property type="entry name" value="neurotrypsin isoform X2"/>
    <property type="match status" value="2"/>
</dbReference>
<feature type="disulfide bond" evidence="11">
    <location>
        <begin position="292"/>
        <end position="302"/>
    </location>
</feature>
<comment type="subcellular location">
    <subcellularLocation>
        <location evidence="1">Secreted</location>
    </subcellularLocation>
</comment>
<reference evidence="14" key="1">
    <citation type="submission" date="2011-08" db="EMBL/GenBank/DDBJ databases">
        <title>The draft genome of Latimeria chalumnae.</title>
        <authorList>
            <person name="Di Palma F."/>
            <person name="Alfoldi J."/>
            <person name="Johnson J."/>
            <person name="Berlin A."/>
            <person name="Gnerre S."/>
            <person name="Jaffe D."/>
            <person name="MacCallum I."/>
            <person name="Young S."/>
            <person name="Walker B.J."/>
            <person name="Lander E."/>
            <person name="Lindblad-Toh K."/>
        </authorList>
    </citation>
    <scope>NUCLEOTIDE SEQUENCE [LARGE SCALE GENOMIC DNA]</scope>
    <source>
        <strain evidence="14">Wild caught</strain>
    </source>
</reference>
<feature type="disulfide bond" evidence="11">
    <location>
        <begin position="71"/>
        <end position="81"/>
    </location>
</feature>
<dbReference type="Ensembl" id="ENSLACT00000012549.1">
    <property type="protein sequence ID" value="ENSLACP00000012456.1"/>
    <property type="gene ID" value="ENSLACG00000010976.1"/>
</dbReference>
<evidence type="ECO:0000256" key="3">
    <source>
        <dbReference type="ARBA" id="ARBA00022729"/>
    </source>
</evidence>
<comment type="function">
    <text evidence="8">Binds to extracellular matrix proteins. Binds to pathogen-associated molecular patterns (PAMPs) present on the cell walls of Gram-positive and Gram-negative bacteria and fungi, behaving as a pattern recognition receptor (PRR). Induces bacterial and fungal aggregation and subsequent inhibition of PAMP-induced cytokine release. Does not possess intrinsic bactericidal activity. May play a role in the innate defense and homeostasis of certain epithelial surfaces.</text>
</comment>
<feature type="disulfide bond" evidence="11">
    <location>
        <begin position="27"/>
        <end position="91"/>
    </location>
</feature>
<keyword evidence="7" id="KW-0325">Glycoprotein</keyword>
<dbReference type="GeneTree" id="ENSGT00950000183145"/>
<dbReference type="Pfam" id="PF00530">
    <property type="entry name" value="SRCR"/>
    <property type="match status" value="4"/>
</dbReference>
<dbReference type="SUPFAM" id="SSF56487">
    <property type="entry name" value="SRCR-like"/>
    <property type="match status" value="4"/>
</dbReference>
<feature type="domain" description="SRCR" evidence="12">
    <location>
        <begin position="333"/>
        <end position="433"/>
    </location>
</feature>
<feature type="disulfide bond" evidence="11">
    <location>
        <begin position="261"/>
        <end position="322"/>
    </location>
</feature>
<dbReference type="SMART" id="SM00202">
    <property type="entry name" value="SR"/>
    <property type="match status" value="4"/>
</dbReference>
<feature type="disulfide bond" evidence="11">
    <location>
        <begin position="40"/>
        <end position="101"/>
    </location>
</feature>
<feature type="domain" description="SRCR" evidence="12">
    <location>
        <begin position="2"/>
        <end position="102"/>
    </location>
</feature>
<dbReference type="GO" id="GO:0004252">
    <property type="term" value="F:serine-type endopeptidase activity"/>
    <property type="evidence" value="ECO:0007669"/>
    <property type="project" value="TreeGrafter"/>
</dbReference>
<feature type="domain" description="SRCR" evidence="12">
    <location>
        <begin position="223"/>
        <end position="323"/>
    </location>
</feature>
<evidence type="ECO:0000259" key="12">
    <source>
        <dbReference type="PROSITE" id="PS50287"/>
    </source>
</evidence>
<feature type="disulfide bond" evidence="11">
    <location>
        <begin position="150"/>
        <end position="211"/>
    </location>
</feature>
<dbReference type="PROSITE" id="PS00420">
    <property type="entry name" value="SRCR_1"/>
    <property type="match status" value="3"/>
</dbReference>
<feature type="domain" description="SRCR" evidence="12">
    <location>
        <begin position="112"/>
        <end position="212"/>
    </location>
</feature>
<dbReference type="PANTHER" id="PTHR48071:SF15">
    <property type="entry name" value="SRCR DOMAIN-CONTAINING PROTEIN"/>
    <property type="match status" value="1"/>
</dbReference>
<feature type="disulfide bond" evidence="11">
    <location>
        <begin position="137"/>
        <end position="201"/>
    </location>
</feature>
<dbReference type="InterPro" id="IPR036772">
    <property type="entry name" value="SRCR-like_dom_sf"/>
</dbReference>
<name>H3AS35_LATCH</name>
<accession>H3AS35</accession>
<organism evidence="13 14">
    <name type="scientific">Latimeria chalumnae</name>
    <name type="common">Coelacanth</name>
    <dbReference type="NCBI Taxonomy" id="7897"/>
    <lineage>
        <taxon>Eukaryota</taxon>
        <taxon>Metazoa</taxon>
        <taxon>Chordata</taxon>
        <taxon>Craniata</taxon>
        <taxon>Vertebrata</taxon>
        <taxon>Euteleostomi</taxon>
        <taxon>Coelacanthiformes</taxon>
        <taxon>Coelacanthidae</taxon>
        <taxon>Latimeria</taxon>
    </lineage>
</organism>
<dbReference type="EMBL" id="AFYH01157809">
    <property type="status" value="NOT_ANNOTATED_CDS"/>
    <property type="molecule type" value="Genomic_DNA"/>
</dbReference>
<feature type="disulfide bond" evidence="11">
    <location>
        <begin position="358"/>
        <end position="422"/>
    </location>
</feature>
<keyword evidence="3" id="KW-0732">Signal</keyword>
<feature type="disulfide bond" evidence="11">
    <location>
        <begin position="181"/>
        <end position="191"/>
    </location>
</feature>
<keyword evidence="14" id="KW-1185">Reference proteome</keyword>
<dbReference type="eggNOG" id="ENOG502QQ5W">
    <property type="taxonomic scope" value="Eukaryota"/>
</dbReference>
<keyword evidence="2" id="KW-0964">Secreted</keyword>
<evidence type="ECO:0000256" key="5">
    <source>
        <dbReference type="ARBA" id="ARBA00023157"/>
    </source>
</evidence>
<reference evidence="13" key="2">
    <citation type="submission" date="2025-08" db="UniProtKB">
        <authorList>
            <consortium name="Ensembl"/>
        </authorList>
    </citation>
    <scope>IDENTIFICATION</scope>
</reference>
<evidence type="ECO:0000256" key="2">
    <source>
        <dbReference type="ARBA" id="ARBA00022525"/>
    </source>
</evidence>
<feature type="disulfide bond" evidence="11">
    <location>
        <begin position="402"/>
        <end position="412"/>
    </location>
</feature>
<evidence type="ECO:0000256" key="10">
    <source>
        <dbReference type="ARBA" id="ARBA00069168"/>
    </source>
</evidence>
<keyword evidence="5 11" id="KW-1015">Disulfide bond</keyword>
<sequence length="445" mass="48361">EVRLVNGFSSCSGRVEVYHDGQWGTVCDNGWDIVDTEVVCRELGCGPAVAGWGWAWFGPGSGVIWLDDVQCTINSSSLSSCEARPWGTHSCNHWRDAGVICSGNSYSPTDQVRLVNGPSRCAGRVEVFHSGQWGTVCDDEWNLADAEVVCRQLGCGPRLSAPRSATYGQGTGQIWLDNVQCSAYASSLSNCRANSWGNNNCHHSQDAGVVCSVDTHISEHTQVRLVNGFSPCSGRVEVFHEGEWGTVCDDYWDYVDAAVVCRQLGCGFPLFVLYWAAFGQGTGRIWLDNVHCEPDDPSIYSCRANSWGSHNCRHYEDASVVCLENSDSATDQLRLVNGSGRCAGRVEVYHNGEWGTVCHDDWNLDDGDVVCRQLECGSAISTPESAVFGEGSGVIWLDEVQCTAAAHSLSSCRANSWGDNNCIHEQDAGVVCSGLNKNRKKSQTL</sequence>
<dbReference type="GO" id="GO:0005886">
    <property type="term" value="C:plasma membrane"/>
    <property type="evidence" value="ECO:0007669"/>
    <property type="project" value="TreeGrafter"/>
</dbReference>
<proteinExistence type="predicted"/>
<evidence type="ECO:0000256" key="11">
    <source>
        <dbReference type="PROSITE-ProRule" id="PRU00196"/>
    </source>
</evidence>
<evidence type="ECO:0000256" key="9">
    <source>
        <dbReference type="ARBA" id="ARBA00064153"/>
    </source>
</evidence>
<dbReference type="PRINTS" id="PR00258">
    <property type="entry name" value="SPERACTRCPTR"/>
</dbReference>
<evidence type="ECO:0000256" key="1">
    <source>
        <dbReference type="ARBA" id="ARBA00004613"/>
    </source>
</evidence>
<dbReference type="STRING" id="7897.ENSLACP00000012456"/>
<comment type="subunit">
    <text evidence="9">Interacts with LGALS1 and laminin.</text>
</comment>
<dbReference type="GO" id="GO:0031638">
    <property type="term" value="P:zymogen activation"/>
    <property type="evidence" value="ECO:0007669"/>
    <property type="project" value="TreeGrafter"/>
</dbReference>
<evidence type="ECO:0000256" key="7">
    <source>
        <dbReference type="ARBA" id="ARBA00023180"/>
    </source>
</evidence>
<dbReference type="Proteomes" id="UP000008672">
    <property type="component" value="Unassembled WGS sequence"/>
</dbReference>
<dbReference type="GO" id="GO:0005615">
    <property type="term" value="C:extracellular space"/>
    <property type="evidence" value="ECO:0007669"/>
    <property type="project" value="TreeGrafter"/>
</dbReference>
<reference evidence="13" key="3">
    <citation type="submission" date="2025-09" db="UniProtKB">
        <authorList>
            <consortium name="Ensembl"/>
        </authorList>
    </citation>
    <scope>IDENTIFICATION</scope>
</reference>
<protein>
    <recommendedName>
        <fullName evidence="10">Soluble scavenger receptor cysteine-rich domain-containing protein SSC5D</fullName>
    </recommendedName>
</protein>
<evidence type="ECO:0000313" key="13">
    <source>
        <dbReference type="Ensembl" id="ENSLACP00000012456.1"/>
    </source>
</evidence>
<feature type="disulfide bond" evidence="11">
    <location>
        <begin position="248"/>
        <end position="312"/>
    </location>
</feature>
<dbReference type="InterPro" id="IPR001190">
    <property type="entry name" value="SRCR"/>
</dbReference>
<dbReference type="InParanoid" id="H3AS35"/>